<reference evidence="4 5" key="1">
    <citation type="submission" date="2017-07" db="EMBL/GenBank/DDBJ databases">
        <title>Complete genome sequence of Oryzomicrobium terrae TPP412.</title>
        <authorList>
            <person name="Chiu L.-W."/>
            <person name="Lo K.-J."/>
            <person name="Tsai Y.-M."/>
            <person name="Lin S.-S."/>
            <person name="Kuo C.-H."/>
            <person name="Liu C.-T."/>
        </authorList>
    </citation>
    <scope>NUCLEOTIDE SEQUENCE [LARGE SCALE GENOMIC DNA]</scope>
    <source>
        <strain evidence="4 5">TPP412</strain>
    </source>
</reference>
<evidence type="ECO:0000313" key="4">
    <source>
        <dbReference type="EMBL" id="QEL66084.1"/>
    </source>
</evidence>
<dbReference type="RefSeq" id="WP_187775246.1">
    <property type="nucleotide sequence ID" value="NZ_CP022579.1"/>
</dbReference>
<evidence type="ECO:0000259" key="2">
    <source>
        <dbReference type="Pfam" id="PF00462"/>
    </source>
</evidence>
<evidence type="ECO:0000256" key="1">
    <source>
        <dbReference type="SAM" id="SignalP"/>
    </source>
</evidence>
<evidence type="ECO:0000313" key="5">
    <source>
        <dbReference type="Proteomes" id="UP000323671"/>
    </source>
</evidence>
<proteinExistence type="predicted"/>
<evidence type="ECO:0000259" key="3">
    <source>
        <dbReference type="Pfam" id="PF13511"/>
    </source>
</evidence>
<dbReference type="Proteomes" id="UP000323671">
    <property type="component" value="Chromosome"/>
</dbReference>
<accession>A0A5C1EBL0</accession>
<dbReference type="AlphaFoldDB" id="A0A5C1EBL0"/>
<dbReference type="EMBL" id="CP022579">
    <property type="protein sequence ID" value="QEL66084.1"/>
    <property type="molecule type" value="Genomic_DNA"/>
</dbReference>
<dbReference type="CDD" id="cd02976">
    <property type="entry name" value="NrdH"/>
    <property type="match status" value="1"/>
</dbReference>
<feature type="domain" description="Glutaredoxin" evidence="2">
    <location>
        <begin position="85"/>
        <end position="142"/>
    </location>
</feature>
<keyword evidence="1" id="KW-0732">Signal</keyword>
<feature type="chain" id="PRO_5022938170" evidence="1">
    <location>
        <begin position="33"/>
        <end position="165"/>
    </location>
</feature>
<dbReference type="InterPro" id="IPR036249">
    <property type="entry name" value="Thioredoxin-like_sf"/>
</dbReference>
<feature type="signal peptide" evidence="1">
    <location>
        <begin position="1"/>
        <end position="32"/>
    </location>
</feature>
<dbReference type="PROSITE" id="PS51354">
    <property type="entry name" value="GLUTAREDOXIN_2"/>
    <property type="match status" value="1"/>
</dbReference>
<dbReference type="Gene3D" id="3.40.30.10">
    <property type="entry name" value="Glutaredoxin"/>
    <property type="match status" value="1"/>
</dbReference>
<keyword evidence="5" id="KW-1185">Reference proteome</keyword>
<sequence>METTHTVARRPVRLPAALFALLLGVGAGSADAQITYRWVDKSGRVVVSDTAPPKDARDVVVLRMNEATTPPARFDVRTASGKYPVVLYTASECGDRCDQAKTLLSSRGIPFAERPVRSEADLRALKQLTNDPAVPTLTVGREVASGFHAEAWNDLLDLAGYPKTK</sequence>
<protein>
    <submittedName>
        <fullName evidence="4">Uncharacterized protein</fullName>
    </submittedName>
</protein>
<organism evidence="4 5">
    <name type="scientific">Oryzomicrobium terrae</name>
    <dbReference type="NCBI Taxonomy" id="1735038"/>
    <lineage>
        <taxon>Bacteria</taxon>
        <taxon>Pseudomonadati</taxon>
        <taxon>Pseudomonadota</taxon>
        <taxon>Betaproteobacteria</taxon>
        <taxon>Rhodocyclales</taxon>
        <taxon>Rhodocyclaceae</taxon>
        <taxon>Oryzomicrobium</taxon>
    </lineage>
</organism>
<feature type="domain" description="DUF4124" evidence="3">
    <location>
        <begin position="22"/>
        <end position="71"/>
    </location>
</feature>
<gene>
    <name evidence="4" type="ORF">OTERR_26080</name>
</gene>
<name>A0A5C1EBL0_9RHOO</name>
<dbReference type="InterPro" id="IPR002109">
    <property type="entry name" value="Glutaredoxin"/>
</dbReference>
<dbReference type="SUPFAM" id="SSF52833">
    <property type="entry name" value="Thioredoxin-like"/>
    <property type="match status" value="1"/>
</dbReference>
<dbReference type="KEGG" id="otr:OTERR_26080"/>
<dbReference type="Pfam" id="PF00462">
    <property type="entry name" value="Glutaredoxin"/>
    <property type="match status" value="1"/>
</dbReference>
<dbReference type="Pfam" id="PF13511">
    <property type="entry name" value="DUF4124"/>
    <property type="match status" value="1"/>
</dbReference>
<dbReference type="InterPro" id="IPR025392">
    <property type="entry name" value="DUF4124"/>
</dbReference>